<feature type="domain" description="DUF6606" evidence="11">
    <location>
        <begin position="13"/>
        <end position="297"/>
    </location>
</feature>
<dbReference type="Proteomes" id="UP001465668">
    <property type="component" value="Unassembled WGS sequence"/>
</dbReference>
<name>A0ABR2XBE8_9PEZI</name>
<evidence type="ECO:0000259" key="9">
    <source>
        <dbReference type="Pfam" id="PF12340"/>
    </source>
</evidence>
<sequence>MTSLAKPSLMEAVFNHLCLPRRVPGSQDADLLQLQIQNDLIARMSRACGVLKDLTSSKAVEAPSASLDLAETWDAVQDSLKICGKLNQGYLEKSHLQNAFQGLQPGITLILNVVHQNAAVLIRRHCGEETEIVVFECFELSPTPDEVLAAQNALGWEFPGRAVEIPIEVFKDNSFQASLAQMLEQGSSEKLQSCVARTTKAGVPVIESRGTTDPALITQMLLPMLEAVGSYHDTVKLRKRIRDDVNINNAELPWRRLPAWLLLRVATQRQLQIRLGCEDGRACYKVLISTVLAQFLKDCTGTISPELSLKARDKLATRLAKLEQDVDSLQSTSSMLRELLSTTTSFFEKVLDEAGSEITRVCEHYRRNFVRSIESLPPRASLSDLQMKLPNSGKFLTHLLETPPPQQTAHLSITLPKLESTMKQSVRFMKEYVELAEFEASVEKQVELVPAAGSITDNCANIADSCGRLIDRIGSAYISNPTQMSKYLLIVFELWIRMDEEAIKGCSILTAFHPVFVPELLDVLQFSSLEELQRIRRVQGYLQRRVNQCRGAQRSILSSVEPDCFAWRFFQHSQDLHRLMARLEEDSESARNRKEVEWESMCLEYDDLTQKILERTCECIFDNHGRKIKPVCRKCSCWGARYNLKITIHEDYLPEDRAQRYAMLFELAMPKFLRDYRDATWNICSTLTLPNKSQSKKDPEKLMEKYGDIMRKEYVDWVSGRITLASDTKAFHDTHYQWQNVKVDLSSVILPNPLNLAYWDKVEKQWVSQFDSRLTLQHLCGVHVPECLNTILPRNLHPDVNLVGPSSYEIMANQAFCPRHFLPQEYMSLQQLISSNNVRWPLILRELESSNLDFKNEETVFMISQLATQAGAANQCEGSLGDLHFVFQDPCFCSQLGTVIKGRLDGIELRYYEAPYMDLLLTLCINLAELPLNDGQNLATLIMKRIRDITLQWIQTIRTELQDCSDCNAAESKAQYGLWAALICRRTFLAHLTPTSKIKVAELYEFIKASLALQWNLVIDPTKLPTSLRNALVRDAQTAASLTPVIRESIGSDSSGLEDAINAIWSSLRRVHERTYSAWEAAKSPPEDEQDDTNWIFSVATNRVGGHTYRQVIHYNFIEGYLLVDGKPLGKLPENVRESVDVKKIFGTKYLLTCPSNLQGMSHMLVNNERGHQIHFGVRDDVVVIRDLTKDGILEFIPRWHFASDNTFDFPFSLVDNCVHWLNLKTKRLEIRREPGIWVTRPDDWVLDMNIRQAKRKTTRLVSPHCALANRIGRNFAGFESPYRLTICQPSQNPLAVELRHLELSFAVNGRGCLQSLEQNMEIDPNQDAGTLYGCESMLVLRDVRNLRKRSIIMATGALEISRADMHIRWRRNGGSEYFKFEIDQVLGRLVCAPEPWLLYSKAQAHALTSFVLPDPLTGRTGAEEAIAILTSSQSHPWAPLTQASQTVLREISAISPSRVYYPEDKRCLQKVGWHDNLTTTIQSDCYESAVAAILEKSSHLSGFFEATATLQPSEPSNLRIRGQTQQLKYERMSSAEKVCQIGTDNVYHSRDRHANSSRALNVFQTANLLARDDFRLRIDRDLMSIMTSWGTIGGFTSSGREVRLPLSELVEKHVSENWGTLVNFCRRVDREREIYNLMFQLCLLSFGKRQGDEMEVISILAAFGCLEDLKGLPLPTGASFTGFVAHEIPDEIAFQELISVGYRDYEEMEGLTRGQQAANRRAHQMKMHAEGVLLASFLARQWPKKKLTMDGLEPSLVDMDKSFEAVAVEWERLHRNKRLSEFLHEVQSIVSHYTTDVDCVEPKPSSDKSIVYFWQRGVSERPCLEWYLTQDFGSKIPLALDINEKFKSKSHEDSWPPIKGPKKLPASESSDKEITELEKILDNYSRSNRENASRKQYSADLKKSLEAFKRKAQATPLNQESTLNPSVDDFIRETSTLLNTSLGIIQKSMHGLDKRSKWLQKSRLWPCVGPITILEHLQATKRHVLGRGWMDSIVKYGVGITALQRGMRLRDAQIQSNSPRIKEELENMGHQNWNPADFPDWLLLEIDSDLRIRDEQVEVASTIISPPSDLNTVLQLNMGRGKTSCILPMAAAVLANGSQLSRLVVPKPLLMQTAQILQTKLGGLLGRDIVHIPFSRRTPTTQYMMATYQNLHKQAMTSRGILLTVPETILSFKLSGLQRLKDLRIDEARELIDFQDWLTEKCRDIIDESDFTLAVRTQLIYPSGTQESLDGHALRWKVSQGLLALLEMHLAPLQKEFSDGIIIVKRVQGFPSVHFLKEKVEDALTTRLIHDVANGKLQYLRLSMPVHEKISSEIIRVLSGENLIRKHFRRAARHFADRESAYKSLLLVRGLLRHKVLLSCLKKRWNVQFGLHPNRDPIAVPYEAKGVPHEQSEFGHPDASIAFTCLSFYYGGVTMSQFREALQRLLGSDDPATEYDRWTGDCRNLASPLRQWNAVNLEDGPQIQILWKALRFQRNMVDHYLNNFVFPVHAKQFSVKLQASGWDLPQFSTGGKRKANITVGFSGTNDNKSLLPLTIHQHDLPTLKHTNALVLTYLLKSRSRDYIKAMDASGRPLSEAGLLHNLHSKHIRLLIDAGAYILDMDNETLAKRWLEIDPDAKAAVFFKNDNRAWVKYRGQRKPDTPLLATPFVDRLEQCVVYLDQAHTRGTDFKFPPHIRGALTLALNQTKDHTVQDFIVAAMRLRQLETTQAVTFFAPLEVHQNIVDVCGKKPSEKVDSADVVFWLLEQTCRANDALRNLFIAQGHDFCQRSDAAFKNGNLLSNKSQRDAYVKVIEQSEKQTLEQSYGEFHTPPNTATADKTRPKYSSQRLQSIGKGLEVLENFSRYAPVGNFDVLGEVEQEREVEYLVEEVRQVKKPPKRSALEFPKLHKYLEHFLELGYLPLNHKFKHAMTALARTAVGKKYEITQRGSNIFVSEEFLRTVYLHTHELERNDGDEYMRPVEWILWSRSSETAVIIIPEEAELLIHRLNSQTGPQVHLLTYASPVSKQMVKLGQLCYCNIPALPMDYEFPSWLLVELGIFAGRLYLDYNEYVACKRLVEDGGGSPDPEVNAALASRDARGLLLEWLTFRHRGQDVQHTPMGFLCLGRHVGQDHPFFGTSTPIERDLAPVHDSRVIALESDVTSDDTEEFDDESDWELMEEDEPKEDLGFGSPSHDE</sequence>
<keyword evidence="4" id="KW-0833">Ubl conjugation pathway</keyword>
<keyword evidence="5" id="KW-0378">Hydrolase</keyword>
<evidence type="ECO:0000256" key="5">
    <source>
        <dbReference type="ARBA" id="ARBA00022801"/>
    </source>
</evidence>
<evidence type="ECO:0000313" key="12">
    <source>
        <dbReference type="EMBL" id="KAK9771089.1"/>
    </source>
</evidence>
<evidence type="ECO:0000256" key="4">
    <source>
        <dbReference type="ARBA" id="ARBA00022786"/>
    </source>
</evidence>
<evidence type="ECO:0000256" key="2">
    <source>
        <dbReference type="ARBA" id="ARBA00012759"/>
    </source>
</evidence>
<feature type="region of interest" description="Disordered" evidence="8">
    <location>
        <begin position="2800"/>
        <end position="2821"/>
    </location>
</feature>
<keyword evidence="7" id="KW-0175">Coiled coil</keyword>
<feature type="compositionally biased region" description="Acidic residues" evidence="8">
    <location>
        <begin position="3139"/>
        <end position="3162"/>
    </location>
</feature>
<dbReference type="InterPro" id="IPR051346">
    <property type="entry name" value="OTU_Deubiquitinase"/>
</dbReference>
<dbReference type="Pfam" id="PF12340">
    <property type="entry name" value="DUF3638"/>
    <property type="match status" value="1"/>
</dbReference>
<dbReference type="InterPro" id="IPR022099">
    <property type="entry name" value="DUF3638"/>
</dbReference>
<accession>A0ABR2XBE8</accession>
<feature type="domain" description="DUF3638" evidence="9">
    <location>
        <begin position="2031"/>
        <end position="2252"/>
    </location>
</feature>
<feature type="region of interest" description="Disordered" evidence="8">
    <location>
        <begin position="1850"/>
        <end position="1872"/>
    </location>
</feature>
<evidence type="ECO:0000259" key="10">
    <source>
        <dbReference type="Pfam" id="PF12359"/>
    </source>
</evidence>
<evidence type="ECO:0000256" key="6">
    <source>
        <dbReference type="ARBA" id="ARBA00022807"/>
    </source>
</evidence>
<dbReference type="InterPro" id="IPR022105">
    <property type="entry name" value="DUF3645"/>
</dbReference>
<dbReference type="EC" id="3.4.19.12" evidence="2"/>
<evidence type="ECO:0000313" key="13">
    <source>
        <dbReference type="Proteomes" id="UP001465668"/>
    </source>
</evidence>
<proteinExistence type="predicted"/>
<evidence type="ECO:0000256" key="7">
    <source>
        <dbReference type="SAM" id="Coils"/>
    </source>
</evidence>
<dbReference type="SUPFAM" id="SSF52540">
    <property type="entry name" value="P-loop containing nucleoside triphosphate hydrolases"/>
    <property type="match status" value="1"/>
</dbReference>
<organism evidence="12 13">
    <name type="scientific">Seiridium cardinale</name>
    <dbReference type="NCBI Taxonomy" id="138064"/>
    <lineage>
        <taxon>Eukaryota</taxon>
        <taxon>Fungi</taxon>
        <taxon>Dikarya</taxon>
        <taxon>Ascomycota</taxon>
        <taxon>Pezizomycotina</taxon>
        <taxon>Sordariomycetes</taxon>
        <taxon>Xylariomycetidae</taxon>
        <taxon>Amphisphaeriales</taxon>
        <taxon>Sporocadaceae</taxon>
        <taxon>Seiridium</taxon>
    </lineage>
</organism>
<gene>
    <name evidence="12" type="ORF">SCAR479_12213</name>
</gene>
<dbReference type="EMBL" id="JARVKM010000080">
    <property type="protein sequence ID" value="KAK9771089.1"/>
    <property type="molecule type" value="Genomic_DNA"/>
</dbReference>
<comment type="catalytic activity">
    <reaction evidence="1">
        <text>Thiol-dependent hydrolysis of ester, thioester, amide, peptide and isopeptide bonds formed by the C-terminal Gly of ubiquitin (a 76-residue protein attached to proteins as an intracellular targeting signal).</text>
        <dbReference type="EC" id="3.4.19.12"/>
    </reaction>
</comment>
<dbReference type="PANTHER" id="PTHR13367">
    <property type="entry name" value="UBIQUITIN THIOESTERASE"/>
    <property type="match status" value="1"/>
</dbReference>
<evidence type="ECO:0000256" key="3">
    <source>
        <dbReference type="ARBA" id="ARBA00022670"/>
    </source>
</evidence>
<comment type="caution">
    <text evidence="12">The sequence shown here is derived from an EMBL/GenBank/DDBJ whole genome shotgun (WGS) entry which is preliminary data.</text>
</comment>
<evidence type="ECO:0000256" key="1">
    <source>
        <dbReference type="ARBA" id="ARBA00000707"/>
    </source>
</evidence>
<feature type="compositionally biased region" description="Polar residues" evidence="8">
    <location>
        <begin position="2810"/>
        <end position="2821"/>
    </location>
</feature>
<protein>
    <recommendedName>
        <fullName evidence="2">ubiquitinyl hydrolase 1</fullName>
        <ecNumber evidence="2">3.4.19.12</ecNumber>
    </recommendedName>
</protein>
<dbReference type="Pfam" id="PF20255">
    <property type="entry name" value="DUF6606"/>
    <property type="match status" value="1"/>
</dbReference>
<evidence type="ECO:0000256" key="8">
    <source>
        <dbReference type="SAM" id="MobiDB-lite"/>
    </source>
</evidence>
<evidence type="ECO:0000259" key="11">
    <source>
        <dbReference type="Pfam" id="PF20255"/>
    </source>
</evidence>
<keyword evidence="13" id="KW-1185">Reference proteome</keyword>
<keyword evidence="6" id="KW-0788">Thiol protease</keyword>
<reference evidence="12 13" key="1">
    <citation type="submission" date="2024-02" db="EMBL/GenBank/DDBJ databases">
        <title>First draft genome assembly of two strains of Seiridium cardinale.</title>
        <authorList>
            <person name="Emiliani G."/>
            <person name="Scali E."/>
        </authorList>
    </citation>
    <scope>NUCLEOTIDE SEQUENCE [LARGE SCALE GENOMIC DNA]</scope>
    <source>
        <strain evidence="12 13">BM-138-000479</strain>
    </source>
</reference>
<dbReference type="InterPro" id="IPR027417">
    <property type="entry name" value="P-loop_NTPase"/>
</dbReference>
<feature type="coiled-coil region" evidence="7">
    <location>
        <begin position="312"/>
        <end position="339"/>
    </location>
</feature>
<feature type="domain" description="DUF3645" evidence="10">
    <location>
        <begin position="2373"/>
        <end position="2405"/>
    </location>
</feature>
<feature type="region of interest" description="Disordered" evidence="8">
    <location>
        <begin position="3136"/>
        <end position="3174"/>
    </location>
</feature>
<dbReference type="InterPro" id="IPR046541">
    <property type="entry name" value="DUF6606"/>
</dbReference>
<keyword evidence="3" id="KW-0645">Protease</keyword>
<dbReference type="Pfam" id="PF12359">
    <property type="entry name" value="DUF3645"/>
    <property type="match status" value="1"/>
</dbReference>
<dbReference type="PANTHER" id="PTHR13367:SF33">
    <property type="entry name" value="P-LOOP CONTAINING NUCLEOSIDE TRIPHOSPHATE HYDROLASE PROTEIN"/>
    <property type="match status" value="1"/>
</dbReference>